<dbReference type="GO" id="GO:0004630">
    <property type="term" value="F:phospholipase D activity"/>
    <property type="evidence" value="ECO:0007669"/>
    <property type="project" value="UniProtKB-UniRule"/>
</dbReference>
<evidence type="ECO:0000256" key="2">
    <source>
        <dbReference type="ARBA" id="ARBA00022801"/>
    </source>
</evidence>
<keyword evidence="8" id="KW-1185">Reference proteome</keyword>
<dbReference type="EMBL" id="GL988041">
    <property type="protein sequence ID" value="EGS21972.1"/>
    <property type="molecule type" value="Genomic_DNA"/>
</dbReference>
<dbReference type="CDD" id="cd09141">
    <property type="entry name" value="PLDc_vPLD1_2_yPLD_like_2"/>
    <property type="match status" value="1"/>
</dbReference>
<dbReference type="Pfam" id="PF00614">
    <property type="entry name" value="PLDc"/>
    <property type="match status" value="1"/>
</dbReference>
<dbReference type="SMART" id="SM00155">
    <property type="entry name" value="PLDc"/>
    <property type="match status" value="2"/>
</dbReference>
<accession>G0S8L2</accession>
<evidence type="ECO:0000256" key="5">
    <source>
        <dbReference type="PIRNR" id="PIRNR009376"/>
    </source>
</evidence>
<evidence type="ECO:0000256" key="4">
    <source>
        <dbReference type="ARBA" id="ARBA00023098"/>
    </source>
</evidence>
<dbReference type="RefSeq" id="XP_006694268.1">
    <property type="nucleotide sequence ID" value="XM_006694205.1"/>
</dbReference>
<keyword evidence="1" id="KW-0677">Repeat</keyword>
<dbReference type="GO" id="GO:0006654">
    <property type="term" value="P:phosphatidic acid biosynthetic process"/>
    <property type="evidence" value="ECO:0007669"/>
    <property type="project" value="InterPro"/>
</dbReference>
<dbReference type="eggNOG" id="KOG1329">
    <property type="taxonomic scope" value="Eukaryota"/>
</dbReference>
<dbReference type="GeneID" id="18257886"/>
<dbReference type="PIRSF" id="PIRSF009376">
    <property type="entry name" value="Phospholipase_D_euk"/>
    <property type="match status" value="1"/>
</dbReference>
<dbReference type="InterPro" id="IPR016555">
    <property type="entry name" value="PLipase_D_euk"/>
</dbReference>
<comment type="catalytic activity">
    <reaction evidence="5">
        <text>a 1,2-diacyl-sn-glycero-3-phosphocholine + H2O = a 1,2-diacyl-sn-glycero-3-phosphate + choline + H(+)</text>
        <dbReference type="Rhea" id="RHEA:14445"/>
        <dbReference type="ChEBI" id="CHEBI:15354"/>
        <dbReference type="ChEBI" id="CHEBI:15377"/>
        <dbReference type="ChEBI" id="CHEBI:15378"/>
        <dbReference type="ChEBI" id="CHEBI:57643"/>
        <dbReference type="ChEBI" id="CHEBI:58608"/>
        <dbReference type="EC" id="3.1.4.4"/>
    </reaction>
</comment>
<evidence type="ECO:0000313" key="7">
    <source>
        <dbReference type="EMBL" id="EGS21972.1"/>
    </source>
</evidence>
<dbReference type="EC" id="3.1.4.4" evidence="5"/>
<organism evidence="8">
    <name type="scientific">Chaetomium thermophilum (strain DSM 1495 / CBS 144.50 / IMI 039719)</name>
    <name type="common">Thermochaetoides thermophila</name>
    <dbReference type="NCBI Taxonomy" id="759272"/>
    <lineage>
        <taxon>Eukaryota</taxon>
        <taxon>Fungi</taxon>
        <taxon>Dikarya</taxon>
        <taxon>Ascomycota</taxon>
        <taxon>Pezizomycotina</taxon>
        <taxon>Sordariomycetes</taxon>
        <taxon>Sordariomycetidae</taxon>
        <taxon>Sordariales</taxon>
        <taxon>Chaetomiaceae</taxon>
        <taxon>Thermochaetoides</taxon>
    </lineage>
</organism>
<evidence type="ECO:0000259" key="6">
    <source>
        <dbReference type="PROSITE" id="PS50035"/>
    </source>
</evidence>
<feature type="domain" description="PLD phosphodiesterase" evidence="6">
    <location>
        <begin position="626"/>
        <end position="653"/>
    </location>
</feature>
<dbReference type="PANTHER" id="PTHR18896:SF186">
    <property type="entry name" value="PHOSPHOLIPASE D"/>
    <property type="match status" value="1"/>
</dbReference>
<evidence type="ECO:0000256" key="1">
    <source>
        <dbReference type="ARBA" id="ARBA00022737"/>
    </source>
</evidence>
<gene>
    <name evidence="7" type="ORF">CTHT_0038480</name>
</gene>
<keyword evidence="3 5" id="KW-0442">Lipid degradation</keyword>
<dbReference type="PROSITE" id="PS50035">
    <property type="entry name" value="PLD"/>
    <property type="match status" value="2"/>
</dbReference>
<dbReference type="GO" id="GO:0009395">
    <property type="term" value="P:phospholipid catabolic process"/>
    <property type="evidence" value="ECO:0007669"/>
    <property type="project" value="TreeGrafter"/>
</dbReference>
<reference evidence="7 8" key="1">
    <citation type="journal article" date="2011" name="Cell">
        <title>Insight into structure and assembly of the nuclear pore complex by utilizing the genome of a eukaryotic thermophile.</title>
        <authorList>
            <person name="Amlacher S."/>
            <person name="Sarges P."/>
            <person name="Flemming D."/>
            <person name="van Noort V."/>
            <person name="Kunze R."/>
            <person name="Devos D.P."/>
            <person name="Arumugam M."/>
            <person name="Bork P."/>
            <person name="Hurt E."/>
        </authorList>
    </citation>
    <scope>NUCLEOTIDE SEQUENCE [LARGE SCALE GENOMIC DNA]</scope>
    <source>
        <strain evidence="8">DSM 1495 / CBS 144.50 / IMI 039719</strain>
    </source>
</reference>
<dbReference type="AlphaFoldDB" id="G0S8L2"/>
<dbReference type="PANTHER" id="PTHR18896">
    <property type="entry name" value="PHOSPHOLIPASE D"/>
    <property type="match status" value="1"/>
</dbReference>
<dbReference type="KEGG" id="cthr:CTHT_0038480"/>
<comment type="similarity">
    <text evidence="5">Belongs to the phospholipase D family.</text>
</comment>
<dbReference type="Proteomes" id="UP000008066">
    <property type="component" value="Unassembled WGS sequence"/>
</dbReference>
<evidence type="ECO:0000256" key="3">
    <source>
        <dbReference type="ARBA" id="ARBA00022963"/>
    </source>
</evidence>
<dbReference type="HOGENOM" id="CLU_000690_2_2_1"/>
<dbReference type="STRING" id="759272.G0S8L2"/>
<dbReference type="Gene3D" id="3.30.870.10">
    <property type="entry name" value="Endonuclease Chain A"/>
    <property type="match status" value="2"/>
</dbReference>
<keyword evidence="2 5" id="KW-0378">Hydrolase</keyword>
<proteinExistence type="inferred from homology"/>
<dbReference type="OrthoDB" id="14911at2759"/>
<protein>
    <recommendedName>
        <fullName evidence="5">Phospholipase</fullName>
        <ecNumber evidence="5">3.1.4.4</ecNumber>
    </recommendedName>
</protein>
<keyword evidence="4" id="KW-0443">Lipid metabolism</keyword>
<dbReference type="InterPro" id="IPR001736">
    <property type="entry name" value="PLipase_D/transphosphatidylase"/>
</dbReference>
<sequence>MSFGSFLKKAKDGLKDVKQGLQDLDKVKENLGKMSISDVGKIFGGDDKHSHTHDGVECHEGASHGEYGANRYSSFAPETTGRAKWYVDGASYFWALSMALEEAREYIYILDWWLSPELYLRRPPSRNNRYRLDHMLKAAAERGVKVYVIVYKEVPQALTLNSDHTKKALRALHPNIFVFRHPDHHPGNDVVTGLQDFHKSLMNFSFKNFNLAKASEDVLKGLYGTADDVVLYWAHHEKLCLIDGKIAFMGGLDLCFGRWDTISHPIADAHPGNVDDIIFPGQDYNNARVFDFENVDKWEQNKLDRSRFSRMGWSDIALSLTGPIVESLETHFVQRWNFIFNKKYSTKDPGKYERLEVRSHQRQSHHGHGHGHGMAYTAQSFLDEGTEYLRNEMHQRFSRLSHHFFGEEEHGRPRRSYEGPRGQQIQLTRSACNWSLGVKTEHSIANAYIDAIKNARYHIYIENQFFITATSDKQKPVTNKIGKAIVDRILRAHQYNEPFHIVVIMPAVPAFAGDLKSDGALGTRAIMEFQYFSINRGGYSILETLQKAGVEDPSRYITFYNLRSFDRINTNTPGDSQYRRYNYAASQLSHYSWDSIAACYMDNGPDLNAIPWTGPPEKEMDAYVSEQLYIHSKLLIADDSLVICGSANLNDRSQLGNHDSEIAVVITDANPSLDTTMAGYPHRASHFAASLRRFVFRKHLGLLPHQPVDQPDRNWTPVTHDPVNEYDWGSDADCLVADPLSPRFMDLWRTTARRNTEIFSRAFHPVPDDKVRTWKDYEEFFSKYFVNPGESAEKQAEGYKQGKVDYGHVVKEEFPGGVEELKAWLSGVRGTLVEMPLGFLADEEDIAKEGLALNSLTQELYT</sequence>
<dbReference type="OMA" id="ILYWAHH"/>
<name>G0S8L2_CHATD</name>
<dbReference type="SUPFAM" id="SSF56024">
    <property type="entry name" value="Phospholipase D/nuclease"/>
    <property type="match status" value="2"/>
</dbReference>
<evidence type="ECO:0000313" key="8">
    <source>
        <dbReference type="Proteomes" id="UP000008066"/>
    </source>
</evidence>
<dbReference type="InterPro" id="IPR015679">
    <property type="entry name" value="PLipase_D_fam"/>
</dbReference>
<dbReference type="CDD" id="cd09138">
    <property type="entry name" value="PLDc_vPLD1_2_yPLD_like_1"/>
    <property type="match status" value="1"/>
</dbReference>
<dbReference type="GO" id="GO:0035556">
    <property type="term" value="P:intracellular signal transduction"/>
    <property type="evidence" value="ECO:0007669"/>
    <property type="project" value="InterPro"/>
</dbReference>
<feature type="domain" description="PLD phosphodiesterase" evidence="6">
    <location>
        <begin position="231"/>
        <end position="258"/>
    </location>
</feature>